<dbReference type="InterPro" id="IPR051458">
    <property type="entry name" value="Cyt/Met_Dipeptidase"/>
</dbReference>
<dbReference type="Gene3D" id="3.40.630.10">
    <property type="entry name" value="Zn peptidases"/>
    <property type="match status" value="1"/>
</dbReference>
<dbReference type="NCBIfam" id="NF005914">
    <property type="entry name" value="PRK07907.1"/>
    <property type="match status" value="1"/>
</dbReference>
<dbReference type="Gene3D" id="3.30.70.360">
    <property type="match status" value="1"/>
</dbReference>
<evidence type="ECO:0000313" key="6">
    <source>
        <dbReference type="Proteomes" id="UP000236047"/>
    </source>
</evidence>
<dbReference type="PANTHER" id="PTHR43270">
    <property type="entry name" value="BETA-ALA-HIS DIPEPTIDASE"/>
    <property type="match status" value="1"/>
</dbReference>
<organism evidence="5 6">
    <name type="scientific">Streptomyces noursei</name>
    <name type="common">Streptomyces albulus</name>
    <dbReference type="NCBI Taxonomy" id="1971"/>
    <lineage>
        <taxon>Bacteria</taxon>
        <taxon>Bacillati</taxon>
        <taxon>Actinomycetota</taxon>
        <taxon>Actinomycetes</taxon>
        <taxon>Kitasatosporales</taxon>
        <taxon>Streptomycetaceae</taxon>
        <taxon>Streptomyces</taxon>
    </lineage>
</organism>
<dbReference type="Pfam" id="PF01546">
    <property type="entry name" value="Peptidase_M20"/>
    <property type="match status" value="1"/>
</dbReference>
<dbReference type="GO" id="GO:0008233">
    <property type="term" value="F:peptidase activity"/>
    <property type="evidence" value="ECO:0007669"/>
    <property type="project" value="UniProtKB-KW"/>
</dbReference>
<accession>A0A2N8PGD6</accession>
<dbReference type="AlphaFoldDB" id="A0A2N8PGD6"/>
<protein>
    <recommendedName>
        <fullName evidence="4">Peptidase M20 dimerisation domain-containing protein</fullName>
    </recommendedName>
</protein>
<reference evidence="6" key="1">
    <citation type="submission" date="2015-09" db="EMBL/GenBank/DDBJ databases">
        <authorList>
            <person name="Graham D.E."/>
            <person name="Mahan K.M."/>
            <person name="Klingeman D.M."/>
            <person name="Fida T."/>
            <person name="Giannone R.J."/>
            <person name="Hettich R.L."/>
            <person name="Parry R.J."/>
            <person name="Spain J.C."/>
        </authorList>
    </citation>
    <scope>NUCLEOTIDE SEQUENCE [LARGE SCALE GENOMIC DNA]</scope>
    <source>
        <strain evidence="6">JCM 4701</strain>
    </source>
</reference>
<sequence length="461" mass="49282">MNELDLRARVKSIIGDLTTHLEDLVRIPSVYSPAPDDLERVRHAADTIKILLQGYGLTDARLIELGAKDAPLVYATHTVSPKAPTVLLYAHYDVVQPDKSWPDAFTPHIDTATRRMSGRGAADDKSGVIMHLGAAHAFNGDIPVNLKVVMEGEEESGLEVLEKYVPAHRDLFTADLIVVADTGNYHLGKPTLTTSLRGLAAVDVTVTTLDSPKHSGMYGGPVPDAFIVLAGMIARLHDADGNVAVPGLDKSTWAGHAPTEEEFRADAGVTEGVKLMGTDSLGSRLYSKPSINVVGLDGPPPWAKSINQLQGTAKARISMRIAPQQDPEKAVRLLSEYLQRPDLNPWNAIVKVEPAGTGEGFTADTNAPGYKAAAEALEYAYPGEKTAFAGQGGSIPLVSVVQRINPQASVLLLGCEEPLCRIHASHESVSLDELESMTLAQCRLLQQLGRMTAAELTGSSS</sequence>
<evidence type="ECO:0000259" key="4">
    <source>
        <dbReference type="Pfam" id="PF07687"/>
    </source>
</evidence>
<dbReference type="Proteomes" id="UP000236047">
    <property type="component" value="Unassembled WGS sequence"/>
</dbReference>
<dbReference type="RefSeq" id="WP_102922779.1">
    <property type="nucleotide sequence ID" value="NZ_LJSN01000002.1"/>
</dbReference>
<keyword evidence="2" id="KW-0479">Metal-binding</keyword>
<evidence type="ECO:0000256" key="2">
    <source>
        <dbReference type="ARBA" id="ARBA00022723"/>
    </source>
</evidence>
<dbReference type="GO" id="GO:0046872">
    <property type="term" value="F:metal ion binding"/>
    <property type="evidence" value="ECO:0007669"/>
    <property type="project" value="UniProtKB-KW"/>
</dbReference>
<evidence type="ECO:0000256" key="1">
    <source>
        <dbReference type="ARBA" id="ARBA00022670"/>
    </source>
</evidence>
<gene>
    <name evidence="5" type="ORF">AOB60_03520</name>
</gene>
<name>A0A2N8PGD6_STRNR</name>
<dbReference type="InterPro" id="IPR011650">
    <property type="entry name" value="Peptidase_M20_dimer"/>
</dbReference>
<evidence type="ECO:0000313" key="5">
    <source>
        <dbReference type="EMBL" id="PNE40105.1"/>
    </source>
</evidence>
<dbReference type="EMBL" id="LJSN01000002">
    <property type="protein sequence ID" value="PNE40105.1"/>
    <property type="molecule type" value="Genomic_DNA"/>
</dbReference>
<keyword evidence="1" id="KW-0645">Protease</keyword>
<proteinExistence type="predicted"/>
<dbReference type="GO" id="GO:0006508">
    <property type="term" value="P:proteolysis"/>
    <property type="evidence" value="ECO:0007669"/>
    <property type="project" value="UniProtKB-KW"/>
</dbReference>
<keyword evidence="6" id="KW-1185">Reference proteome</keyword>
<dbReference type="SUPFAM" id="SSF53187">
    <property type="entry name" value="Zn-dependent exopeptidases"/>
    <property type="match status" value="1"/>
</dbReference>
<dbReference type="Pfam" id="PF07687">
    <property type="entry name" value="M20_dimer"/>
    <property type="match status" value="1"/>
</dbReference>
<feature type="domain" description="Peptidase M20 dimerisation" evidence="4">
    <location>
        <begin position="195"/>
        <end position="341"/>
    </location>
</feature>
<keyword evidence="3" id="KW-0378">Hydrolase</keyword>
<evidence type="ECO:0000256" key="3">
    <source>
        <dbReference type="ARBA" id="ARBA00022801"/>
    </source>
</evidence>
<dbReference type="PANTHER" id="PTHR43270:SF12">
    <property type="entry name" value="SUCCINYL-DIAMINOPIMELATE DESUCCINYLASE"/>
    <property type="match status" value="1"/>
</dbReference>
<dbReference type="InterPro" id="IPR002933">
    <property type="entry name" value="Peptidase_M20"/>
</dbReference>
<comment type="caution">
    <text evidence="5">The sequence shown here is derived from an EMBL/GenBank/DDBJ whole genome shotgun (WGS) entry which is preliminary data.</text>
</comment>